<keyword evidence="5" id="KW-1185">Reference proteome</keyword>
<reference evidence="4" key="1">
    <citation type="submission" date="2023-02" db="EMBL/GenBank/DDBJ databases">
        <title>Genome of toxic invasive species Heracleum sosnowskyi carries increased number of genes despite the absence of recent whole-genome duplications.</title>
        <authorList>
            <person name="Schelkunov M."/>
            <person name="Shtratnikova V."/>
            <person name="Makarenko M."/>
            <person name="Klepikova A."/>
            <person name="Omelchenko D."/>
            <person name="Novikova G."/>
            <person name="Obukhova E."/>
            <person name="Bogdanov V."/>
            <person name="Penin A."/>
            <person name="Logacheva M."/>
        </authorList>
    </citation>
    <scope>NUCLEOTIDE SEQUENCE</scope>
    <source>
        <strain evidence="4">Hsosn_3</strain>
        <tissue evidence="4">Leaf</tissue>
    </source>
</reference>
<keyword evidence="2" id="KW-0804">Transcription</keyword>
<dbReference type="Proteomes" id="UP001237642">
    <property type="component" value="Unassembled WGS sequence"/>
</dbReference>
<comment type="similarity">
    <text evidence="3">Belongs to the GRAS family.</text>
</comment>
<evidence type="ECO:0000256" key="2">
    <source>
        <dbReference type="ARBA" id="ARBA00023163"/>
    </source>
</evidence>
<dbReference type="EMBL" id="JAUIZM010000011">
    <property type="protein sequence ID" value="KAK1354334.1"/>
    <property type="molecule type" value="Genomic_DNA"/>
</dbReference>
<feature type="region of interest" description="SAW" evidence="3">
    <location>
        <begin position="499"/>
        <end position="576"/>
    </location>
</feature>
<gene>
    <name evidence="4" type="ORF">POM88_047590</name>
</gene>
<dbReference type="AlphaFoldDB" id="A0AAD8LZR0"/>
<evidence type="ECO:0000313" key="5">
    <source>
        <dbReference type="Proteomes" id="UP001237642"/>
    </source>
</evidence>
<proteinExistence type="inferred from homology"/>
<keyword evidence="1" id="KW-0805">Transcription regulation</keyword>
<dbReference type="Pfam" id="PF03514">
    <property type="entry name" value="GRAS"/>
    <property type="match status" value="1"/>
</dbReference>
<evidence type="ECO:0000256" key="3">
    <source>
        <dbReference type="PROSITE-ProRule" id="PRU01191"/>
    </source>
</evidence>
<feature type="region of interest" description="Leucine repeat II (LRII)" evidence="3">
    <location>
        <begin position="364"/>
        <end position="396"/>
    </location>
</feature>
<comment type="caution">
    <text evidence="4">The sequence shown here is derived from an EMBL/GenBank/DDBJ whole genome shotgun (WGS) entry which is preliminary data.</text>
</comment>
<reference evidence="4" key="2">
    <citation type="submission" date="2023-05" db="EMBL/GenBank/DDBJ databases">
        <authorList>
            <person name="Schelkunov M.I."/>
        </authorList>
    </citation>
    <scope>NUCLEOTIDE SEQUENCE</scope>
    <source>
        <strain evidence="4">Hsosn_3</strain>
        <tissue evidence="4">Leaf</tissue>
    </source>
</reference>
<dbReference type="InterPro" id="IPR005202">
    <property type="entry name" value="TF_GRAS"/>
</dbReference>
<evidence type="ECO:0000313" key="4">
    <source>
        <dbReference type="EMBL" id="KAK1354334.1"/>
    </source>
</evidence>
<name>A0AAD8LZR0_9APIA</name>
<protein>
    <submittedName>
        <fullName evidence="4">DELLA protein RGL1</fullName>
    </submittedName>
</protein>
<dbReference type="PROSITE" id="PS50985">
    <property type="entry name" value="GRAS"/>
    <property type="match status" value="1"/>
</dbReference>
<comment type="caution">
    <text evidence="3">Lacks conserved residue(s) required for the propagation of feature annotation.</text>
</comment>
<accession>A0AAD8LZR0</accession>
<sequence length="578" mass="65099">MADDLYLTRVFDPQGVYKPPEDHLNEALMTRAVFEINKTAGAETSTTVIRSGRHPINVADASVQLSGDQEKCISNDLMDFNIKNNKNVNTIKLDQSILEGQNHELSAEEIDFINPKPSPIATESFRVLGNYMKGKVRSREGVLSNQNSSSTVSGRKLSTEDIIRMAGERFVNFSSKTLDGLTCLIHADDSSLSSLPIEDAKMVNLAHLLLASAEKVGYKQFDAAEKLLLHCEGMVSELGHPVERIAFHFSKALRERIKTETGSNMDKIGNDQGRSSGGFPTGVDFTTVVLHQEVPFSKVMQFASIQTILDNVAMAKKIHLIDLQLRNGVQWTLLIQALSERETIPVKLLKITAIQTSDKERVEEIGKRLQSYAESMNISFIFKVVSVLNMKDLKVELFDITHGEAVAVYSPVVLWTMIGRPENLQILLRVIRRLRPVIMVVMEVEANTNSPSFVNRFIEALFLYSAWFDSLEDCIDRDNEYRTDIERSYFGRGIQNIVATEGEDRTTRSVKIDVWRTFFQRFRMVEVNINQASLDQANMVLKQKFSCGSSCTIHKNRKCLIVGWKGTPTNSVSAWKFE</sequence>
<evidence type="ECO:0000256" key="1">
    <source>
        <dbReference type="ARBA" id="ARBA00023015"/>
    </source>
</evidence>
<dbReference type="PANTHER" id="PTHR31636">
    <property type="entry name" value="OSJNBA0084A10.13 PROTEIN-RELATED"/>
    <property type="match status" value="1"/>
</dbReference>
<organism evidence="4 5">
    <name type="scientific">Heracleum sosnowskyi</name>
    <dbReference type="NCBI Taxonomy" id="360622"/>
    <lineage>
        <taxon>Eukaryota</taxon>
        <taxon>Viridiplantae</taxon>
        <taxon>Streptophyta</taxon>
        <taxon>Embryophyta</taxon>
        <taxon>Tracheophyta</taxon>
        <taxon>Spermatophyta</taxon>
        <taxon>Magnoliopsida</taxon>
        <taxon>eudicotyledons</taxon>
        <taxon>Gunneridae</taxon>
        <taxon>Pentapetalae</taxon>
        <taxon>asterids</taxon>
        <taxon>campanulids</taxon>
        <taxon>Apiales</taxon>
        <taxon>Apiaceae</taxon>
        <taxon>Apioideae</taxon>
        <taxon>apioid superclade</taxon>
        <taxon>Tordylieae</taxon>
        <taxon>Tordyliinae</taxon>
        <taxon>Heracleum</taxon>
    </lineage>
</organism>